<dbReference type="PANTHER" id="PTHR21530:SF7">
    <property type="entry name" value="TRAB DOMAIN-CONTAINING PROTEIN"/>
    <property type="match status" value="1"/>
</dbReference>
<dbReference type="PATRIC" id="fig|1609559.3.peg.1268"/>
<dbReference type="RefSeq" id="WP_068322276.1">
    <property type="nucleotide sequence ID" value="NZ_CP010835.1"/>
</dbReference>
<dbReference type="OrthoDB" id="185689at2157"/>
<gene>
    <name evidence="1" type="ORF">TQ32_06060</name>
</gene>
<dbReference type="Pfam" id="PF01963">
    <property type="entry name" value="TraB_PrgY_gumN"/>
    <property type="match status" value="1"/>
</dbReference>
<dbReference type="EMBL" id="CP010835">
    <property type="protein sequence ID" value="AMM54087.1"/>
    <property type="molecule type" value="Genomic_DNA"/>
</dbReference>
<dbReference type="CDD" id="cd14726">
    <property type="entry name" value="TraB_PrgY-like"/>
    <property type="match status" value="1"/>
</dbReference>
<evidence type="ECO:0000313" key="1">
    <source>
        <dbReference type="EMBL" id="AMM54087.1"/>
    </source>
</evidence>
<name>A0A127BA32_9EURY</name>
<reference evidence="1 2" key="2">
    <citation type="journal article" date="2016" name="Int. J. Syst. Evol. Microbiol.">
        <title>Pyrococcus kukulkanii sp. nov., a hyperthermophilic, piezophilic archaeon isolated from a deep-sea hydrothermal vent.</title>
        <authorList>
            <person name="Callac N."/>
            <person name="Oger P."/>
            <person name="Lesongeur F."/>
            <person name="Rattray J.E."/>
            <person name="Vannier P."/>
            <person name="Michoud G."/>
            <person name="Beauverger M."/>
            <person name="Gayet N."/>
            <person name="Rouxel O."/>
            <person name="Jebbar M."/>
            <person name="Godfroy A."/>
        </authorList>
    </citation>
    <scope>NUCLEOTIDE SEQUENCE [LARGE SCALE GENOMIC DNA]</scope>
    <source>
        <strain evidence="1 2">NCB100</strain>
    </source>
</reference>
<dbReference type="GeneID" id="28491380"/>
<accession>A0A127BA32</accession>
<reference evidence="2" key="1">
    <citation type="submission" date="2015-02" db="EMBL/GenBank/DDBJ databases">
        <title>Pyrococcus kukulkanii sp. nov., a novel hyperthermophilic archaeon isolated from a deep-sea hydrothermal vent at the Guaymas Basin.</title>
        <authorList>
            <person name="Oger P.M."/>
            <person name="Callac N."/>
            <person name="Jebbar M."/>
            <person name="Godfroy A."/>
        </authorList>
    </citation>
    <scope>NUCLEOTIDE SEQUENCE [LARGE SCALE GENOMIC DNA]</scope>
    <source>
        <strain evidence="2">NCB100</strain>
    </source>
</reference>
<dbReference type="PANTHER" id="PTHR21530">
    <property type="entry name" value="PHEROMONE SHUTDOWN PROTEIN"/>
    <property type="match status" value="1"/>
</dbReference>
<evidence type="ECO:0000313" key="2">
    <source>
        <dbReference type="Proteomes" id="UP000070587"/>
    </source>
</evidence>
<dbReference type="InterPro" id="IPR046345">
    <property type="entry name" value="TraB_PrgY-like"/>
</dbReference>
<dbReference type="InterPro" id="IPR002816">
    <property type="entry name" value="TraB/PrgY/GumN_fam"/>
</dbReference>
<protein>
    <submittedName>
        <fullName evidence="1">Signaling protein, TraB family</fullName>
    </submittedName>
</protein>
<dbReference type="Proteomes" id="UP000070587">
    <property type="component" value="Chromosome"/>
</dbReference>
<dbReference type="AlphaFoldDB" id="A0A127BA32"/>
<sequence>MSYLRYVRVVGTVHVLPESVKEVRDVILGENPDAVAIELDYGRLVALLHREELRLTQALRLGKIGILSYILQEVEKFLGKDFGALPGEEMIEAYELATSLGIPVYLIDQPVQVTLKKLLSAPRLEKLRGIAEVLALPLLSREVEIENYTALEQEFKRKYPYFYKVLVEERNKVMAKNIMMIVDSLLLRKRKVKVVAVVGLGHKKGIERLLSRYTPKR</sequence>
<dbReference type="STRING" id="1609559.TQ32_06060"/>
<dbReference type="KEGG" id="pyc:TQ32_06060"/>
<organism evidence="1 2">
    <name type="scientific">Pyrococcus kukulkanii</name>
    <dbReference type="NCBI Taxonomy" id="1609559"/>
    <lineage>
        <taxon>Archaea</taxon>
        <taxon>Methanobacteriati</taxon>
        <taxon>Methanobacteriota</taxon>
        <taxon>Thermococci</taxon>
        <taxon>Thermococcales</taxon>
        <taxon>Thermococcaceae</taxon>
        <taxon>Pyrococcus</taxon>
    </lineage>
</organism>
<proteinExistence type="predicted"/>